<accession>I5B124</accession>
<evidence type="ECO:0000313" key="3">
    <source>
        <dbReference type="Proteomes" id="UP000005778"/>
    </source>
</evidence>
<organism evidence="2 3">
    <name type="scientific">Desulfobacter postgatei 2ac9</name>
    <dbReference type="NCBI Taxonomy" id="879212"/>
    <lineage>
        <taxon>Bacteria</taxon>
        <taxon>Pseudomonadati</taxon>
        <taxon>Thermodesulfobacteriota</taxon>
        <taxon>Desulfobacteria</taxon>
        <taxon>Desulfobacterales</taxon>
        <taxon>Desulfobacteraceae</taxon>
        <taxon>Desulfobacter</taxon>
    </lineage>
</organism>
<dbReference type="STRING" id="879212.DespoDRAFT_01223"/>
<dbReference type="HOGENOM" id="CLU_2952945_0_0_7"/>
<proteinExistence type="predicted"/>
<name>I5B124_9BACT</name>
<dbReference type="Proteomes" id="UP000005778">
    <property type="component" value="Chromosome"/>
</dbReference>
<gene>
    <name evidence="2" type="ORF">DespoDRAFT_01223</name>
</gene>
<dbReference type="EMBL" id="CM001488">
    <property type="protein sequence ID" value="EIM63187.1"/>
    <property type="molecule type" value="Genomic_DNA"/>
</dbReference>
<dbReference type="AlphaFoldDB" id="I5B124"/>
<protein>
    <recommendedName>
        <fullName evidence="4">Ribosome modulation factor</fullName>
    </recommendedName>
</protein>
<evidence type="ECO:0008006" key="4">
    <source>
        <dbReference type="Google" id="ProtNLM"/>
    </source>
</evidence>
<sequence>MKIDKKSWQEGYEAGLRHQDPQPENTDVLSWHAGFLEGQAEAEKMKVKIHKEQLRRKTP</sequence>
<evidence type="ECO:0000313" key="2">
    <source>
        <dbReference type="EMBL" id="EIM63187.1"/>
    </source>
</evidence>
<keyword evidence="3" id="KW-1185">Reference proteome</keyword>
<evidence type="ECO:0000256" key="1">
    <source>
        <dbReference type="SAM" id="MobiDB-lite"/>
    </source>
</evidence>
<dbReference type="OrthoDB" id="5422244at2"/>
<reference evidence="2 3" key="2">
    <citation type="submission" date="2012-02" db="EMBL/GenBank/DDBJ databases">
        <title>Improved High-Quality Draft sequence of Desulfobacter postgatei 2ac9.</title>
        <authorList>
            <consortium name="US DOE Joint Genome Institute"/>
            <person name="Lucas S."/>
            <person name="Han J."/>
            <person name="Lapidus A."/>
            <person name="Cheng J.-F."/>
            <person name="Goodwin L."/>
            <person name="Pitluck S."/>
            <person name="Peters L."/>
            <person name="Ovchinnikova G."/>
            <person name="Held B."/>
            <person name="Detter J.C."/>
            <person name="Han C."/>
            <person name="Tapia R."/>
            <person name="Land M."/>
            <person name="Hauser L."/>
            <person name="Kyrpides N."/>
            <person name="Ivanova N."/>
            <person name="Pagani I."/>
            <person name="Orellana R."/>
            <person name="Lovley D."/>
            <person name="Woyke T."/>
        </authorList>
    </citation>
    <scope>NUCLEOTIDE SEQUENCE [LARGE SCALE GENOMIC DNA]</scope>
    <source>
        <strain evidence="2 3">2ac9</strain>
    </source>
</reference>
<dbReference type="RefSeq" id="WP_004072220.1">
    <property type="nucleotide sequence ID" value="NZ_CM001488.1"/>
</dbReference>
<reference evidence="2 3" key="1">
    <citation type="submission" date="2011-09" db="EMBL/GenBank/DDBJ databases">
        <authorList>
            <consortium name="US DOE Joint Genome Institute (JGI-PGF)"/>
            <person name="Lucas S."/>
            <person name="Han J."/>
            <person name="Lapidus A."/>
            <person name="Cheng J.-F."/>
            <person name="Goodwin L."/>
            <person name="Pitluck S."/>
            <person name="Peters L."/>
            <person name="Land M.L."/>
            <person name="Hauser L."/>
            <person name="Orellana R."/>
            <person name="Lovley D."/>
            <person name="Woyke T.J."/>
        </authorList>
    </citation>
    <scope>NUCLEOTIDE SEQUENCE [LARGE SCALE GENOMIC DNA]</scope>
    <source>
        <strain evidence="2 3">2ac9</strain>
    </source>
</reference>
<feature type="region of interest" description="Disordered" evidence="1">
    <location>
        <begin position="1"/>
        <end position="26"/>
    </location>
</feature>